<dbReference type="Proteomes" id="UP000834106">
    <property type="component" value="Chromosome 2"/>
</dbReference>
<dbReference type="GO" id="GO:0004190">
    <property type="term" value="F:aspartic-type endopeptidase activity"/>
    <property type="evidence" value="ECO:0007669"/>
    <property type="project" value="UniProtKB-KW"/>
</dbReference>
<dbReference type="InterPro" id="IPR032861">
    <property type="entry name" value="TAXi_N"/>
</dbReference>
<feature type="active site" evidence="7">
    <location>
        <position position="541"/>
    </location>
</feature>
<dbReference type="PROSITE" id="PS51767">
    <property type="entry name" value="PEPTIDASE_A1"/>
    <property type="match status" value="1"/>
</dbReference>
<evidence type="ECO:0000256" key="5">
    <source>
        <dbReference type="ARBA" id="ARBA00022801"/>
    </source>
</evidence>
<evidence type="ECO:0000256" key="1">
    <source>
        <dbReference type="ARBA" id="ARBA00007447"/>
    </source>
</evidence>
<dbReference type="InterPro" id="IPR001461">
    <property type="entry name" value="Aspartic_peptidase_A1"/>
</dbReference>
<comment type="similarity">
    <text evidence="1 8">Belongs to the peptidase A1 family.</text>
</comment>
<feature type="domain" description="Peptidase A1" evidence="10">
    <location>
        <begin position="523"/>
        <end position="860"/>
    </location>
</feature>
<dbReference type="AlphaFoldDB" id="A0AAD1YQW0"/>
<dbReference type="InterPro" id="IPR033121">
    <property type="entry name" value="PEPTIDASE_A1"/>
</dbReference>
<dbReference type="Gene3D" id="2.40.70.10">
    <property type="entry name" value="Acid Proteases"/>
    <property type="match status" value="2"/>
</dbReference>
<keyword evidence="2 8" id="KW-0645">Protease</keyword>
<proteinExistence type="inferred from homology"/>
<evidence type="ECO:0000313" key="11">
    <source>
        <dbReference type="EMBL" id="CAI9755588.1"/>
    </source>
</evidence>
<dbReference type="Pfam" id="PF14541">
    <property type="entry name" value="TAXi_C"/>
    <property type="match status" value="1"/>
</dbReference>
<feature type="active site" evidence="7">
    <location>
        <position position="743"/>
    </location>
</feature>
<keyword evidence="5 8" id="KW-0378">Hydrolase</keyword>
<accession>A0AAD1YQW0</accession>
<name>A0AAD1YQW0_9LAMI</name>
<dbReference type="PANTHER" id="PTHR13683">
    <property type="entry name" value="ASPARTYL PROTEASES"/>
    <property type="match status" value="1"/>
</dbReference>
<evidence type="ECO:0000259" key="10">
    <source>
        <dbReference type="PROSITE" id="PS51767"/>
    </source>
</evidence>
<dbReference type="PANTHER" id="PTHR13683:SF750">
    <property type="entry name" value="ASPARTYL PROTEASE AED1"/>
    <property type="match status" value="1"/>
</dbReference>
<gene>
    <name evidence="11" type="ORF">FPE_LOCUS3019</name>
</gene>
<keyword evidence="12" id="KW-1185">Reference proteome</keyword>
<dbReference type="EMBL" id="OU503037">
    <property type="protein sequence ID" value="CAI9755588.1"/>
    <property type="molecule type" value="Genomic_DNA"/>
</dbReference>
<keyword evidence="6" id="KW-1015">Disulfide bond</keyword>
<sequence>MNEAEGSFPLNRFIPSLRRLRVPAVQRCYQSRKVSQVILPSLDKAPLIAPRHLGEWALTSKGPLPPDLPLFLNLLARYASFAIPVRLRPSLQKIPELVDSESAGLEERLVRALDLMYRVQDRKECFAFQVKCKKTEIPEGRRTMILSVLSSPALVSGLMVVRAKNPVHSVLFPIPVFRNTENLFRFVSCLPLFRKMPTRAKILIFCIGKVFLSLILARVAVSLGYVLMEEDDLSRAVSQFYPSTSGGMSGGPGTPPGPSGDPFFPLASPHLNEPGGNDEASGHTVGNLTRSRQFLRAEGAGPQNPMGMPVGGAEAGLRASLDAGEQEAAAEEDARLYRAVEGINTACDQVQERIVLKTRTLLARKGIALEDPQDAGSKLASQRFECLMATLISPPLFNLLLISSTFLSFCPIKSYAVEGRKVVESHYHTVEISSLLPASVCSPSTKGPSKRPSTLEVFHRHGPCSKHSQDKATPSLDEVLSHDESRVESIHFKINQNVDNDKIEDKKVIIPAQSGLSLGSGNYFVRLSLGTPKKSLSLVFDTGSDLTWTQCQPCARSCYTQKDPIFNPTESTSYLNVSCSSTQCSQLSSATGYPPRCFNQTCVYTIEYGDQSFTVGFLSQDTLTISQSDVVPNFYYGCGQYNQGLFGKTAGILGLGQDALSIVSQTKQKYGKYFSYCLPSSSSSSSGYLTFGNSGVSSNVKFTPFANSQGTSFYFINILGISVGTTQLSISPSVFKTAGTIIDSGTVITRLPPDAYSALRTEFKKGMSKYPSAPAFSILDTCYDLSNYTTITIPKIGFTFDGNVKVDVVAMGTLVAVDSSRVCLAFAGNSDASDIGILGNVQQRTIEVVYDVAGGKLGFGPGGC</sequence>
<evidence type="ECO:0000256" key="7">
    <source>
        <dbReference type="PIRSR" id="PIRSR601461-1"/>
    </source>
</evidence>
<evidence type="ECO:0000256" key="8">
    <source>
        <dbReference type="RuleBase" id="RU000454"/>
    </source>
</evidence>
<dbReference type="PROSITE" id="PS00141">
    <property type="entry name" value="ASP_PROTEASE"/>
    <property type="match status" value="1"/>
</dbReference>
<evidence type="ECO:0000256" key="9">
    <source>
        <dbReference type="SAM" id="MobiDB-lite"/>
    </source>
</evidence>
<dbReference type="Pfam" id="PF14543">
    <property type="entry name" value="TAXi_N"/>
    <property type="match status" value="1"/>
</dbReference>
<dbReference type="FunFam" id="2.40.70.10:FF:000021">
    <property type="entry name" value="Aspartyl protease AED1"/>
    <property type="match status" value="1"/>
</dbReference>
<dbReference type="InterPro" id="IPR021109">
    <property type="entry name" value="Peptidase_aspartic_dom_sf"/>
</dbReference>
<evidence type="ECO:0000256" key="4">
    <source>
        <dbReference type="ARBA" id="ARBA00022750"/>
    </source>
</evidence>
<evidence type="ECO:0000256" key="6">
    <source>
        <dbReference type="ARBA" id="ARBA00023157"/>
    </source>
</evidence>
<keyword evidence="4 8" id="KW-0064">Aspartyl protease</keyword>
<reference evidence="11" key="1">
    <citation type="submission" date="2023-05" db="EMBL/GenBank/DDBJ databases">
        <authorList>
            <person name="Huff M."/>
        </authorList>
    </citation>
    <scope>NUCLEOTIDE SEQUENCE</scope>
</reference>
<feature type="region of interest" description="Disordered" evidence="9">
    <location>
        <begin position="244"/>
        <end position="285"/>
    </location>
</feature>
<protein>
    <recommendedName>
        <fullName evidence="10">Peptidase A1 domain-containing protein</fullName>
    </recommendedName>
</protein>
<dbReference type="PRINTS" id="PR00792">
    <property type="entry name" value="PEPSIN"/>
</dbReference>
<dbReference type="InterPro" id="IPR032799">
    <property type="entry name" value="TAXi_C"/>
</dbReference>
<evidence type="ECO:0000313" key="12">
    <source>
        <dbReference type="Proteomes" id="UP000834106"/>
    </source>
</evidence>
<dbReference type="InterPro" id="IPR001969">
    <property type="entry name" value="Aspartic_peptidase_AS"/>
</dbReference>
<feature type="region of interest" description="Disordered" evidence="9">
    <location>
        <begin position="443"/>
        <end position="473"/>
    </location>
</feature>
<dbReference type="InterPro" id="IPR033873">
    <property type="entry name" value="CND41-like"/>
</dbReference>
<evidence type="ECO:0000256" key="2">
    <source>
        <dbReference type="ARBA" id="ARBA00022670"/>
    </source>
</evidence>
<evidence type="ECO:0000256" key="3">
    <source>
        <dbReference type="ARBA" id="ARBA00022729"/>
    </source>
</evidence>
<dbReference type="FunFam" id="2.40.70.10:FF:000013">
    <property type="entry name" value="Aspartyl protease AED1"/>
    <property type="match status" value="1"/>
</dbReference>
<dbReference type="GO" id="GO:0006508">
    <property type="term" value="P:proteolysis"/>
    <property type="evidence" value="ECO:0007669"/>
    <property type="project" value="UniProtKB-KW"/>
</dbReference>
<organism evidence="11 12">
    <name type="scientific">Fraxinus pennsylvanica</name>
    <dbReference type="NCBI Taxonomy" id="56036"/>
    <lineage>
        <taxon>Eukaryota</taxon>
        <taxon>Viridiplantae</taxon>
        <taxon>Streptophyta</taxon>
        <taxon>Embryophyta</taxon>
        <taxon>Tracheophyta</taxon>
        <taxon>Spermatophyta</taxon>
        <taxon>Magnoliopsida</taxon>
        <taxon>eudicotyledons</taxon>
        <taxon>Gunneridae</taxon>
        <taxon>Pentapetalae</taxon>
        <taxon>asterids</taxon>
        <taxon>lamiids</taxon>
        <taxon>Lamiales</taxon>
        <taxon>Oleaceae</taxon>
        <taxon>Oleeae</taxon>
        <taxon>Fraxinus</taxon>
    </lineage>
</organism>
<dbReference type="SUPFAM" id="SSF50630">
    <property type="entry name" value="Acid proteases"/>
    <property type="match status" value="1"/>
</dbReference>
<dbReference type="CDD" id="cd05472">
    <property type="entry name" value="cnd41_like"/>
    <property type="match status" value="1"/>
</dbReference>
<keyword evidence="3" id="KW-0732">Signal</keyword>